<dbReference type="Gene3D" id="3.30.70.1230">
    <property type="entry name" value="Nucleotide cyclase"/>
    <property type="match status" value="1"/>
</dbReference>
<evidence type="ECO:0000256" key="1">
    <source>
        <dbReference type="ARBA" id="ARBA00004479"/>
    </source>
</evidence>
<evidence type="ECO:0000256" key="4">
    <source>
        <dbReference type="ARBA" id="ARBA00022741"/>
    </source>
</evidence>
<dbReference type="PROSITE" id="PS00452">
    <property type="entry name" value="GUANYLATE_CYCLASE_1"/>
    <property type="match status" value="1"/>
</dbReference>
<evidence type="ECO:0000256" key="3">
    <source>
        <dbReference type="ARBA" id="ARBA00022692"/>
    </source>
</evidence>
<feature type="compositionally biased region" description="Basic and acidic residues" evidence="11">
    <location>
        <begin position="1151"/>
        <end position="1173"/>
    </location>
</feature>
<evidence type="ECO:0000256" key="10">
    <source>
        <dbReference type="RuleBase" id="RU003431"/>
    </source>
</evidence>
<dbReference type="Gene3D" id="1.10.510.10">
    <property type="entry name" value="Transferase(Phosphotransferase) domain 1"/>
    <property type="match status" value="1"/>
</dbReference>
<dbReference type="InterPro" id="IPR011009">
    <property type="entry name" value="Kinase-like_dom_sf"/>
</dbReference>
<evidence type="ECO:0000256" key="2">
    <source>
        <dbReference type="ARBA" id="ARBA00012202"/>
    </source>
</evidence>
<dbReference type="PANTHER" id="PTHR11920">
    <property type="entry name" value="GUANYLYL CYCLASE"/>
    <property type="match status" value="1"/>
</dbReference>
<name>A0ABN8LDW3_9CNID</name>
<dbReference type="InterPro" id="IPR001245">
    <property type="entry name" value="Ser-Thr/Tyr_kinase_cat_dom"/>
</dbReference>
<evidence type="ECO:0000313" key="16">
    <source>
        <dbReference type="Proteomes" id="UP001159427"/>
    </source>
</evidence>
<comment type="subcellular location">
    <subcellularLocation>
        <location evidence="1">Membrane</location>
        <topology evidence="1">Single-pass type I membrane protein</topology>
    </subcellularLocation>
</comment>
<dbReference type="CDD" id="cd07302">
    <property type="entry name" value="CHD"/>
    <property type="match status" value="1"/>
</dbReference>
<dbReference type="Pfam" id="PF01094">
    <property type="entry name" value="ANF_receptor"/>
    <property type="match status" value="1"/>
</dbReference>
<dbReference type="EC" id="4.6.1.2" evidence="2 10"/>
<evidence type="ECO:0000256" key="9">
    <source>
        <dbReference type="RuleBase" id="RU000405"/>
    </source>
</evidence>
<keyword evidence="4" id="KW-0547">Nucleotide-binding</keyword>
<dbReference type="InterPro" id="IPR050401">
    <property type="entry name" value="Cyclic_nucleotide_synthase"/>
</dbReference>
<feature type="domain" description="Guanylate cyclase" evidence="14">
    <location>
        <begin position="903"/>
        <end position="1034"/>
    </location>
</feature>
<keyword evidence="5" id="KW-1133">Transmembrane helix</keyword>
<dbReference type="SUPFAM" id="SSF56112">
    <property type="entry name" value="Protein kinase-like (PK-like)"/>
    <property type="match status" value="1"/>
</dbReference>
<evidence type="ECO:0000256" key="12">
    <source>
        <dbReference type="SAM" id="SignalP"/>
    </source>
</evidence>
<accession>A0ABN8LDW3</accession>
<proteinExistence type="inferred from homology"/>
<evidence type="ECO:0000313" key="15">
    <source>
        <dbReference type="EMBL" id="CAH3013617.1"/>
    </source>
</evidence>
<dbReference type="PROSITE" id="PS50125">
    <property type="entry name" value="GUANYLATE_CYCLASE_2"/>
    <property type="match status" value="1"/>
</dbReference>
<dbReference type="SUPFAM" id="SSF53822">
    <property type="entry name" value="Periplasmic binding protein-like I"/>
    <property type="match status" value="1"/>
</dbReference>
<evidence type="ECO:0000256" key="8">
    <source>
        <dbReference type="ARBA" id="ARBA00023293"/>
    </source>
</evidence>
<evidence type="ECO:0000256" key="7">
    <source>
        <dbReference type="ARBA" id="ARBA00023239"/>
    </source>
</evidence>
<dbReference type="InterPro" id="IPR018297">
    <property type="entry name" value="A/G_cyclase_CS"/>
</dbReference>
<keyword evidence="12" id="KW-0732">Signal</keyword>
<dbReference type="InterPro" id="IPR028082">
    <property type="entry name" value="Peripla_BP_I"/>
</dbReference>
<evidence type="ECO:0000256" key="11">
    <source>
        <dbReference type="SAM" id="MobiDB-lite"/>
    </source>
</evidence>
<dbReference type="InterPro" id="IPR029787">
    <property type="entry name" value="Nucleotide_cyclase"/>
</dbReference>
<evidence type="ECO:0000259" key="14">
    <source>
        <dbReference type="PROSITE" id="PS50125"/>
    </source>
</evidence>
<dbReference type="InterPro" id="IPR001054">
    <property type="entry name" value="A/G_cyclase"/>
</dbReference>
<keyword evidence="16" id="KW-1185">Reference proteome</keyword>
<evidence type="ECO:0000256" key="6">
    <source>
        <dbReference type="ARBA" id="ARBA00023136"/>
    </source>
</evidence>
<comment type="caution">
    <text evidence="15">The sequence shown here is derived from an EMBL/GenBank/DDBJ whole genome shotgun (WGS) entry which is preliminary data.</text>
</comment>
<feature type="signal peptide" evidence="12">
    <location>
        <begin position="1"/>
        <end position="23"/>
    </location>
</feature>
<feature type="compositionally biased region" description="Low complexity" evidence="11">
    <location>
        <begin position="1126"/>
        <end position="1135"/>
    </location>
</feature>
<keyword evidence="7 9" id="KW-0456">Lyase</keyword>
<gene>
    <name evidence="15" type="ORF">PEVE_00000049</name>
</gene>
<reference evidence="15 16" key="1">
    <citation type="submission" date="2022-05" db="EMBL/GenBank/DDBJ databases">
        <authorList>
            <consortium name="Genoscope - CEA"/>
            <person name="William W."/>
        </authorList>
    </citation>
    <scope>NUCLEOTIDE SEQUENCE [LARGE SCALE GENOMIC DNA]</scope>
</reference>
<comment type="catalytic activity">
    <reaction evidence="10">
        <text>GTP = 3',5'-cyclic GMP + diphosphate</text>
        <dbReference type="Rhea" id="RHEA:13665"/>
        <dbReference type="ChEBI" id="CHEBI:33019"/>
        <dbReference type="ChEBI" id="CHEBI:37565"/>
        <dbReference type="ChEBI" id="CHEBI:57746"/>
        <dbReference type="EC" id="4.6.1.2"/>
    </reaction>
</comment>
<dbReference type="Proteomes" id="UP001159427">
    <property type="component" value="Unassembled WGS sequence"/>
</dbReference>
<sequence length="1173" mass="133403">MALRTLGLFIFYAFLLHIPSPSSEEVKLGLLIPFKRTNRLGNSFHRGQYYASAMSIAVDDINRRSDLLPGQNVTFIWNDTDCEEEKTLQAIVYQLTQRVSAFIGPGCSCNTSARMAASFNKTMISYMCSNPELSYKKLYPTFTRTFAVDTKLTPSLLSLLNYFDWKRVAIIYENVTKWIEMKNNMVKRLRASGITVALELLAHATSQYNPGNHTDYYRDIMKKIKQEARIVVFVTDLHIAREGMLHAYDEKMINGDYVFIIFELDQAQVEVYSNRPFKWFFSSYKDTLNRYHHVNDAFQAAFVLAIKSPSSKSYVNFTEELKIRSRDEPFNSLVYTGYLWTDNKKFPANKTKPPVFGAYLYDAVYQYAIALNKTMLMNQTVTGEIIAKKMQDIQYDSILGYKIHFDSNGDAEFNLTLLDMQLVGNSSSHEMIPVGDFQIKFDNATKEGEQVYVPRPGVTIKWPGGRTGPPRDSPECGFHGELCIEPIGEDVKTKIIAGVSGALGLLALLLLLNIYRQYRLERELKRLLWKIDYNALSFERKRNSVTSFGSNLQKDPDPDMLAPLLDDDGELYNNYTAIAVYKGNLVAVKRLAKKSVDLTRTVLMELKQMRDIRHDNLNPFIGACVDSPNICIVSQYCSKGRSLQDILENDDVKLDHMFIASLVSDIVKGMSYLQSTDIKSHGDLKSSNCMVDNRWVLKIADYGLPTLRDKQAKIYPSEHAYYRDLLWVAPEILRLPNRPIRGTQKGDVYSFAIILQEFHTREGPYSSSYMDPKEIVDKVQNGEFPPFRPTVSELITGVEELRELMKQCWEESPDLRPDFHEIKKIMNKILTNNGMKTNIFDNVVYMMEKYADNLEELVIERTGQLIEEKKKTDALLERMLPRPVAEQLKRGKAVEAESFHEVSIYFSDIVGFTELSAESTPLQVVTLLNDLYTLFDDIISEYDVYKVETIGDAYMVVSGLPIRNGHDHAGEIARMALHLVDAVKKDFTVRHKSDYKLKLRVGIHSGPVVAGVVGITMPRYCLFGDTVNTASRMESNGEALRIHISEVTKRILEAIGGFVVESRGEVYLKGKGNVTTYWLLDASKKPVYKPRRLPKVPNGIPTDSPLLSLPGFKSSSTGSASSLVASLRRSPSLRRSQFRTSQGSPVLKRWQKLEDPPRQSSRDSFHMKIDPDL</sequence>
<evidence type="ECO:0000256" key="5">
    <source>
        <dbReference type="ARBA" id="ARBA00022989"/>
    </source>
</evidence>
<dbReference type="SMART" id="SM00044">
    <property type="entry name" value="CYCc"/>
    <property type="match status" value="1"/>
</dbReference>
<dbReference type="PANTHER" id="PTHR11920:SF501">
    <property type="entry name" value="GUANYLATE CYCLASE 32E"/>
    <property type="match status" value="1"/>
</dbReference>
<organism evidence="15 16">
    <name type="scientific">Porites evermanni</name>
    <dbReference type="NCBI Taxonomy" id="104178"/>
    <lineage>
        <taxon>Eukaryota</taxon>
        <taxon>Metazoa</taxon>
        <taxon>Cnidaria</taxon>
        <taxon>Anthozoa</taxon>
        <taxon>Hexacorallia</taxon>
        <taxon>Scleractinia</taxon>
        <taxon>Fungiina</taxon>
        <taxon>Poritidae</taxon>
        <taxon>Porites</taxon>
    </lineage>
</organism>
<dbReference type="InterPro" id="IPR001828">
    <property type="entry name" value="ANF_lig-bd_rcpt"/>
</dbReference>
<dbReference type="CDD" id="cd06370">
    <property type="entry name" value="PBP1_SAP_GC-like"/>
    <property type="match status" value="1"/>
</dbReference>
<dbReference type="CDD" id="cd14042">
    <property type="entry name" value="PK_GC-A_B"/>
    <property type="match status" value="1"/>
</dbReference>
<feature type="domain" description="Protein kinase" evidence="13">
    <location>
        <begin position="560"/>
        <end position="830"/>
    </location>
</feature>
<evidence type="ECO:0000259" key="13">
    <source>
        <dbReference type="PROSITE" id="PS50011"/>
    </source>
</evidence>
<feature type="region of interest" description="Disordered" evidence="11">
    <location>
        <begin position="1126"/>
        <end position="1173"/>
    </location>
</feature>
<dbReference type="Pfam" id="PF07714">
    <property type="entry name" value="PK_Tyr_Ser-Thr"/>
    <property type="match status" value="1"/>
</dbReference>
<keyword evidence="8 10" id="KW-0141">cGMP biosynthesis</keyword>
<protein>
    <recommendedName>
        <fullName evidence="2 10">Guanylate cyclase</fullName>
        <ecNumber evidence="2 10">4.6.1.2</ecNumber>
    </recommendedName>
</protein>
<comment type="similarity">
    <text evidence="9">Belongs to the adenylyl cyclase class-4/guanylyl cyclase family.</text>
</comment>
<keyword evidence="6" id="KW-0472">Membrane</keyword>
<dbReference type="Pfam" id="PF00211">
    <property type="entry name" value="Guanylate_cyc"/>
    <property type="match status" value="1"/>
</dbReference>
<feature type="chain" id="PRO_5045235859" description="Guanylate cyclase" evidence="12">
    <location>
        <begin position="24"/>
        <end position="1173"/>
    </location>
</feature>
<dbReference type="SMART" id="SM00220">
    <property type="entry name" value="S_TKc"/>
    <property type="match status" value="1"/>
</dbReference>
<dbReference type="SUPFAM" id="SSF55073">
    <property type="entry name" value="Nucleotide cyclase"/>
    <property type="match status" value="1"/>
</dbReference>
<keyword evidence="3" id="KW-0812">Transmembrane</keyword>
<dbReference type="PROSITE" id="PS50011">
    <property type="entry name" value="PROTEIN_KINASE_DOM"/>
    <property type="match status" value="1"/>
</dbReference>
<dbReference type="InterPro" id="IPR000719">
    <property type="entry name" value="Prot_kinase_dom"/>
</dbReference>
<dbReference type="EMBL" id="CALNXI010000001">
    <property type="protein sequence ID" value="CAH3013617.1"/>
    <property type="molecule type" value="Genomic_DNA"/>
</dbReference>
<dbReference type="Gene3D" id="3.40.50.2300">
    <property type="match status" value="2"/>
</dbReference>